<dbReference type="Proteomes" id="UP001396334">
    <property type="component" value="Unassembled WGS sequence"/>
</dbReference>
<gene>
    <name evidence="2" type="ORF">V6N11_017970</name>
</gene>
<keyword evidence="3" id="KW-1185">Reference proteome</keyword>
<feature type="region of interest" description="Disordered" evidence="1">
    <location>
        <begin position="1"/>
        <end position="21"/>
    </location>
</feature>
<protein>
    <submittedName>
        <fullName evidence="2">Uncharacterized protein</fullName>
    </submittedName>
</protein>
<evidence type="ECO:0000256" key="1">
    <source>
        <dbReference type="SAM" id="MobiDB-lite"/>
    </source>
</evidence>
<feature type="compositionally biased region" description="Polar residues" evidence="1">
    <location>
        <begin position="1"/>
        <end position="19"/>
    </location>
</feature>
<evidence type="ECO:0000313" key="2">
    <source>
        <dbReference type="EMBL" id="KAK9032928.1"/>
    </source>
</evidence>
<sequence>MDTGVNQVHNSAQTKTNSELFGPWMVVKDRRRRSVVSKDTGRISTGVGSDVPGSQFAVLCDEQAGDRMVADVVENNQGMDVQMRHANSHGERMPYPPG</sequence>
<evidence type="ECO:0000313" key="3">
    <source>
        <dbReference type="Proteomes" id="UP001396334"/>
    </source>
</evidence>
<accession>A0ABR2T5Z4</accession>
<proteinExistence type="predicted"/>
<name>A0ABR2T5Z4_9ROSI</name>
<dbReference type="EMBL" id="JBBPBN010000008">
    <property type="protein sequence ID" value="KAK9032928.1"/>
    <property type="molecule type" value="Genomic_DNA"/>
</dbReference>
<organism evidence="2 3">
    <name type="scientific">Hibiscus sabdariffa</name>
    <name type="common">roselle</name>
    <dbReference type="NCBI Taxonomy" id="183260"/>
    <lineage>
        <taxon>Eukaryota</taxon>
        <taxon>Viridiplantae</taxon>
        <taxon>Streptophyta</taxon>
        <taxon>Embryophyta</taxon>
        <taxon>Tracheophyta</taxon>
        <taxon>Spermatophyta</taxon>
        <taxon>Magnoliopsida</taxon>
        <taxon>eudicotyledons</taxon>
        <taxon>Gunneridae</taxon>
        <taxon>Pentapetalae</taxon>
        <taxon>rosids</taxon>
        <taxon>malvids</taxon>
        <taxon>Malvales</taxon>
        <taxon>Malvaceae</taxon>
        <taxon>Malvoideae</taxon>
        <taxon>Hibiscus</taxon>
    </lineage>
</organism>
<reference evidence="2 3" key="1">
    <citation type="journal article" date="2024" name="G3 (Bethesda)">
        <title>Genome assembly of Hibiscus sabdariffa L. provides insights into metabolisms of medicinal natural products.</title>
        <authorList>
            <person name="Kim T."/>
        </authorList>
    </citation>
    <scope>NUCLEOTIDE SEQUENCE [LARGE SCALE GENOMIC DNA]</scope>
    <source>
        <strain evidence="2">TK-2024</strain>
        <tissue evidence="2">Old leaves</tissue>
    </source>
</reference>
<comment type="caution">
    <text evidence="2">The sequence shown here is derived from an EMBL/GenBank/DDBJ whole genome shotgun (WGS) entry which is preliminary data.</text>
</comment>